<dbReference type="Gene3D" id="3.40.30.10">
    <property type="entry name" value="Glutaredoxin"/>
    <property type="match status" value="1"/>
</dbReference>
<dbReference type="WBParaSite" id="HCON_00032950-00001">
    <property type="protein sequence ID" value="HCON_00032950-00001"/>
    <property type="gene ID" value="HCON_00032950"/>
</dbReference>
<name>A0A7I4Y204_HAECO</name>
<dbReference type="InterPro" id="IPR004046">
    <property type="entry name" value="GST_C"/>
</dbReference>
<dbReference type="AlphaFoldDB" id="A0A7I4Y204"/>
<keyword evidence="3" id="KW-1185">Reference proteome</keyword>
<evidence type="ECO:0000313" key="4">
    <source>
        <dbReference type="WBParaSite" id="HCON_00032950-00001"/>
    </source>
</evidence>
<dbReference type="Gene3D" id="1.20.1050.10">
    <property type="match status" value="1"/>
</dbReference>
<dbReference type="Proteomes" id="UP000025227">
    <property type="component" value="Unplaced"/>
</dbReference>
<dbReference type="PROSITE" id="PS50404">
    <property type="entry name" value="GST_NTER"/>
    <property type="match status" value="1"/>
</dbReference>
<evidence type="ECO:0000259" key="2">
    <source>
        <dbReference type="PROSITE" id="PS50405"/>
    </source>
</evidence>
<dbReference type="PANTHER" id="PTHR11571">
    <property type="entry name" value="GLUTATHIONE S-TRANSFERASE"/>
    <property type="match status" value="1"/>
</dbReference>
<sequence>MDEKLELISLKGRGRAEAVRLMLIYAEKRFIDTKITIFQWKLRKKRDGYPDDTKLPVLLVDDETKIIGVNEISRYVASRLHLYGSTSEERKTIDEILNKLEELHIGLTPIIRATLTKNYEERREVWNEFKNTALFPCLEKYEDELRSKRYLVGSKISWADIALIEMLTRYQSCYDSFYLAHFPNLKEFCDRFEALPHMRPYIQSRPDSHF</sequence>
<dbReference type="InterPro" id="IPR040079">
    <property type="entry name" value="Glutathione_S-Trfase"/>
</dbReference>
<proteinExistence type="predicted"/>
<reference evidence="4" key="1">
    <citation type="submission" date="2020-12" db="UniProtKB">
        <authorList>
            <consortium name="WormBaseParasite"/>
        </authorList>
    </citation>
    <scope>IDENTIFICATION</scope>
    <source>
        <strain evidence="4">MHco3</strain>
    </source>
</reference>
<dbReference type="PROSITE" id="PS50405">
    <property type="entry name" value="GST_CTER"/>
    <property type="match status" value="1"/>
</dbReference>
<dbReference type="FunFam" id="1.20.1050.10:FF:000078">
    <property type="entry name" value="Protein CBG04233"/>
    <property type="match status" value="1"/>
</dbReference>
<evidence type="ECO:0000313" key="3">
    <source>
        <dbReference type="Proteomes" id="UP000025227"/>
    </source>
</evidence>
<feature type="domain" description="GST N-terminal" evidence="1">
    <location>
        <begin position="3"/>
        <end position="84"/>
    </location>
</feature>
<accession>A0A7I4Y204</accession>
<dbReference type="SUPFAM" id="SSF52833">
    <property type="entry name" value="Thioredoxin-like"/>
    <property type="match status" value="1"/>
</dbReference>
<dbReference type="Pfam" id="PF14497">
    <property type="entry name" value="GST_C_3"/>
    <property type="match status" value="1"/>
</dbReference>
<dbReference type="SFLD" id="SFLDS00019">
    <property type="entry name" value="Glutathione_Transferase_(cytos"/>
    <property type="match status" value="1"/>
</dbReference>
<feature type="domain" description="GST C-terminal" evidence="2">
    <location>
        <begin position="86"/>
        <end position="210"/>
    </location>
</feature>
<evidence type="ECO:0000259" key="1">
    <source>
        <dbReference type="PROSITE" id="PS50404"/>
    </source>
</evidence>
<protein>
    <submittedName>
        <fullName evidence="4">Glutathione S-transferase</fullName>
    </submittedName>
</protein>
<dbReference type="GO" id="GO:0004364">
    <property type="term" value="F:glutathione transferase activity"/>
    <property type="evidence" value="ECO:0007669"/>
    <property type="project" value="TreeGrafter"/>
</dbReference>
<dbReference type="InterPro" id="IPR036282">
    <property type="entry name" value="Glutathione-S-Trfase_C_sf"/>
</dbReference>
<dbReference type="GO" id="GO:0006749">
    <property type="term" value="P:glutathione metabolic process"/>
    <property type="evidence" value="ECO:0007669"/>
    <property type="project" value="TreeGrafter"/>
</dbReference>
<dbReference type="InterPro" id="IPR050213">
    <property type="entry name" value="GST_superfamily"/>
</dbReference>
<dbReference type="InterPro" id="IPR010987">
    <property type="entry name" value="Glutathione-S-Trfase_C-like"/>
</dbReference>
<dbReference type="PANTHER" id="PTHR11571:SF153">
    <property type="entry name" value="GLUTATHIONE S-TRANSFERASE"/>
    <property type="match status" value="1"/>
</dbReference>
<dbReference type="InterPro" id="IPR036249">
    <property type="entry name" value="Thioredoxin-like_sf"/>
</dbReference>
<dbReference type="InterPro" id="IPR004045">
    <property type="entry name" value="Glutathione_S-Trfase_N"/>
</dbReference>
<dbReference type="OMA" id="TIFEWKE"/>
<dbReference type="SUPFAM" id="SSF47616">
    <property type="entry name" value="GST C-terminal domain-like"/>
    <property type="match status" value="1"/>
</dbReference>
<organism evidence="3 4">
    <name type="scientific">Haemonchus contortus</name>
    <name type="common">Barber pole worm</name>
    <dbReference type="NCBI Taxonomy" id="6289"/>
    <lineage>
        <taxon>Eukaryota</taxon>
        <taxon>Metazoa</taxon>
        <taxon>Ecdysozoa</taxon>
        <taxon>Nematoda</taxon>
        <taxon>Chromadorea</taxon>
        <taxon>Rhabditida</taxon>
        <taxon>Rhabditina</taxon>
        <taxon>Rhabditomorpha</taxon>
        <taxon>Strongyloidea</taxon>
        <taxon>Trichostrongylidae</taxon>
        <taxon>Haemonchus</taxon>
    </lineage>
</organism>
<dbReference type="OrthoDB" id="414243at2759"/>